<organism evidence="3">
    <name type="scientific">Sesamum latifolium</name>
    <dbReference type="NCBI Taxonomy" id="2727402"/>
    <lineage>
        <taxon>Eukaryota</taxon>
        <taxon>Viridiplantae</taxon>
        <taxon>Streptophyta</taxon>
        <taxon>Embryophyta</taxon>
        <taxon>Tracheophyta</taxon>
        <taxon>Spermatophyta</taxon>
        <taxon>Magnoliopsida</taxon>
        <taxon>eudicotyledons</taxon>
        <taxon>Gunneridae</taxon>
        <taxon>Pentapetalae</taxon>
        <taxon>asterids</taxon>
        <taxon>lamiids</taxon>
        <taxon>Lamiales</taxon>
        <taxon>Pedaliaceae</taxon>
        <taxon>Sesamum</taxon>
    </lineage>
</organism>
<reference evidence="3" key="1">
    <citation type="submission" date="2020-06" db="EMBL/GenBank/DDBJ databases">
        <authorList>
            <person name="Li T."/>
            <person name="Hu X."/>
            <person name="Zhang T."/>
            <person name="Song X."/>
            <person name="Zhang H."/>
            <person name="Dai N."/>
            <person name="Sheng W."/>
            <person name="Hou X."/>
            <person name="Wei L."/>
        </authorList>
    </citation>
    <scope>NUCLEOTIDE SEQUENCE</scope>
    <source>
        <strain evidence="3">KEN1</strain>
        <tissue evidence="3">Leaf</tissue>
    </source>
</reference>
<name>A0AAW2X554_9LAMI</name>
<dbReference type="Pfam" id="PF07727">
    <property type="entry name" value="RVT_2"/>
    <property type="match status" value="1"/>
</dbReference>
<dbReference type="AlphaFoldDB" id="A0AAW2X554"/>
<evidence type="ECO:0000259" key="2">
    <source>
        <dbReference type="Pfam" id="PF07727"/>
    </source>
</evidence>
<keyword evidence="1" id="KW-1133">Transmembrane helix</keyword>
<evidence type="ECO:0000256" key="1">
    <source>
        <dbReference type="SAM" id="Phobius"/>
    </source>
</evidence>
<gene>
    <name evidence="3" type="ORF">Slati_1913600</name>
</gene>
<proteinExistence type="predicted"/>
<comment type="caution">
    <text evidence="3">The sequence shown here is derived from an EMBL/GenBank/DDBJ whole genome shotgun (WGS) entry which is preliminary data.</text>
</comment>
<reference evidence="3" key="2">
    <citation type="journal article" date="2024" name="Plant">
        <title>Genomic evolution and insights into agronomic trait innovations of Sesamum species.</title>
        <authorList>
            <person name="Miao H."/>
            <person name="Wang L."/>
            <person name="Qu L."/>
            <person name="Liu H."/>
            <person name="Sun Y."/>
            <person name="Le M."/>
            <person name="Wang Q."/>
            <person name="Wei S."/>
            <person name="Zheng Y."/>
            <person name="Lin W."/>
            <person name="Duan Y."/>
            <person name="Cao H."/>
            <person name="Xiong S."/>
            <person name="Wang X."/>
            <person name="Wei L."/>
            <person name="Li C."/>
            <person name="Ma Q."/>
            <person name="Ju M."/>
            <person name="Zhao R."/>
            <person name="Li G."/>
            <person name="Mu C."/>
            <person name="Tian Q."/>
            <person name="Mei H."/>
            <person name="Zhang T."/>
            <person name="Gao T."/>
            <person name="Zhang H."/>
        </authorList>
    </citation>
    <scope>NUCLEOTIDE SEQUENCE</scope>
    <source>
        <strain evidence="3">KEN1</strain>
    </source>
</reference>
<feature type="domain" description="Reverse transcriptase Ty1/copia-type" evidence="2">
    <location>
        <begin position="1"/>
        <end position="155"/>
    </location>
</feature>
<accession>A0AAW2X554</accession>
<feature type="transmembrane region" description="Helical" evidence="1">
    <location>
        <begin position="148"/>
        <end position="165"/>
    </location>
</feature>
<keyword evidence="1" id="KW-0472">Membrane</keyword>
<evidence type="ECO:0000313" key="3">
    <source>
        <dbReference type="EMBL" id="KAL0447857.1"/>
    </source>
</evidence>
<sequence length="177" mass="21374">MDIKIIFLNGQLDDEIYIDRPEGFQDMGEEHKAYRLKRYIYGLKQSSRQWYYRFHRAIISIRFTMVEEDHCVYVKRSGKNILILSFYVEYILLAEKNMEIIVTTQKWLSSTFEMKDMGEVEYTFGVKIHRDHFMKLLSLSQETYIKRIIEYFVCTMLILLIYPWIRLVFSADSCGLR</sequence>
<keyword evidence="1" id="KW-0812">Transmembrane</keyword>
<dbReference type="InterPro" id="IPR013103">
    <property type="entry name" value="RVT_2"/>
</dbReference>
<protein>
    <submittedName>
        <fullName evidence="3">Retrovirus-related Pol polyprotein from transposon TNT 1-94</fullName>
    </submittedName>
</protein>
<dbReference type="EMBL" id="JACGWN010000006">
    <property type="protein sequence ID" value="KAL0447857.1"/>
    <property type="molecule type" value="Genomic_DNA"/>
</dbReference>